<proteinExistence type="predicted"/>
<evidence type="ECO:0000313" key="2">
    <source>
        <dbReference type="Proteomes" id="UP000790709"/>
    </source>
</evidence>
<accession>A0ACB8B2L7</accession>
<evidence type="ECO:0000313" key="1">
    <source>
        <dbReference type="EMBL" id="KAH7919784.1"/>
    </source>
</evidence>
<keyword evidence="2" id="KW-1185">Reference proteome</keyword>
<gene>
    <name evidence="1" type="ORF">BV22DRAFT_1133576</name>
</gene>
<dbReference type="EMBL" id="MU266630">
    <property type="protein sequence ID" value="KAH7919784.1"/>
    <property type="molecule type" value="Genomic_DNA"/>
</dbReference>
<reference evidence="1" key="1">
    <citation type="journal article" date="2021" name="New Phytol.">
        <title>Evolutionary innovations through gain and loss of genes in the ectomycorrhizal Boletales.</title>
        <authorList>
            <person name="Wu G."/>
            <person name="Miyauchi S."/>
            <person name="Morin E."/>
            <person name="Kuo A."/>
            <person name="Drula E."/>
            <person name="Varga T."/>
            <person name="Kohler A."/>
            <person name="Feng B."/>
            <person name="Cao Y."/>
            <person name="Lipzen A."/>
            <person name="Daum C."/>
            <person name="Hundley H."/>
            <person name="Pangilinan J."/>
            <person name="Johnson J."/>
            <person name="Barry K."/>
            <person name="LaButti K."/>
            <person name="Ng V."/>
            <person name="Ahrendt S."/>
            <person name="Min B."/>
            <person name="Choi I.G."/>
            <person name="Park H."/>
            <person name="Plett J.M."/>
            <person name="Magnuson J."/>
            <person name="Spatafora J.W."/>
            <person name="Nagy L.G."/>
            <person name="Henrissat B."/>
            <person name="Grigoriev I.V."/>
            <person name="Yang Z.L."/>
            <person name="Xu J."/>
            <person name="Martin F.M."/>
        </authorList>
    </citation>
    <scope>NUCLEOTIDE SEQUENCE</scope>
    <source>
        <strain evidence="1">KUC20120723A-06</strain>
    </source>
</reference>
<comment type="caution">
    <text evidence="1">The sequence shown here is derived from an EMBL/GenBank/DDBJ whole genome shotgun (WGS) entry which is preliminary data.</text>
</comment>
<dbReference type="Proteomes" id="UP000790709">
    <property type="component" value="Unassembled WGS sequence"/>
</dbReference>
<name>A0ACB8B2L7_9AGAM</name>
<protein>
    <submittedName>
        <fullName evidence="1">Uncharacterized protein</fullName>
    </submittedName>
</protein>
<organism evidence="1 2">
    <name type="scientific">Leucogyrophana mollusca</name>
    <dbReference type="NCBI Taxonomy" id="85980"/>
    <lineage>
        <taxon>Eukaryota</taxon>
        <taxon>Fungi</taxon>
        <taxon>Dikarya</taxon>
        <taxon>Basidiomycota</taxon>
        <taxon>Agaricomycotina</taxon>
        <taxon>Agaricomycetes</taxon>
        <taxon>Agaricomycetidae</taxon>
        <taxon>Boletales</taxon>
        <taxon>Boletales incertae sedis</taxon>
        <taxon>Leucogyrophana</taxon>
    </lineage>
</organism>
<sequence length="977" mass="108489">MVALTNTIGVLDLTKDLVPLEMAKGVLSTLSTILTVVKNTMQNKDDFAEIVSRCDKIAMSIERSTRGKLESEIDPTVTQALNELRSFINDIEKTVKAKEHRAVTNRAFSASMDRDSIAKWKDQLDYFLRMCDHEFIVDMRMEIGDIARALKRGAEVQFESDCDPPPPGPSMFFGRDDLVRDAVECLNTQHVVLVGPGGIGKSSIAKAILNEDTVVARFEDRRFFVRFDDINASQVTHGAFIGRIARALGLRSSLLSSVKTSLATSEAFLVLDNAETFQDAASDADSSRIAETIDELGSLPSVTIMLTTRNRRVSMNLRYATIDVPALEASAARQVFTEIYPVDGSQAIVDRLLSALDFHALSINLLAHVARENQWTVEELMRSWGEQQTHLLRTGGGKLRSLAATIELSLTSSSMTQLGNDARRVMQVVAFLPQGMNENALEEFFPDIPNIRSVVDTLCRLSLMYRKLGAYTMLSPIRMHISGTHQGSDIPSVDLTHIRGHYYAQLADICDRDDGGAWIGTEDANLERLIAHDLSRTTREDVAIVRRACCHFVLQLHLHKPRPIALRAVILDLPDGNRSTKLSSIFKAVHRSTKLSSILEAVRRPHPPKLVFQLHPGRAASYSKADCVFVLGTLADHLANVTEAIDLYTAAKRLFLLDGRHNMAASCLESIATQYTYLGKIADAETTLQEALTMRRKYRVLGLFDEAKINLRIGDAMMRRGRLQEALVPLTRARKYFEHRGDSVGSLGWVMRLHGEVELSSGNCLAARHHFEARLSLYTGMNDDVGKSNSLLYLSTVEVAEGNVSEAHKLLQEAFMLATGGKSTHVACAALWCRAALASDEGNFDFSRDLLRRLHAELATSGGRSGVAVPIATYISARNELFARDYQMARDLFSSALELSEEQSIMWYQAQSTRALGEISLLENDITGAEVWFVKTKTLCDNMGIHPDFLYVNKGYCKLKESHGGWNLFLEGRLRSS</sequence>